<dbReference type="AlphaFoldDB" id="A0A0G4I4E8"/>
<dbReference type="SUPFAM" id="SSF51556">
    <property type="entry name" value="Metallo-dependent hydrolases"/>
    <property type="match status" value="1"/>
</dbReference>
<evidence type="ECO:0000256" key="1">
    <source>
        <dbReference type="SAM" id="MobiDB-lite"/>
    </source>
</evidence>
<organism evidence="2">
    <name type="scientific">Chromera velia CCMP2878</name>
    <dbReference type="NCBI Taxonomy" id="1169474"/>
    <lineage>
        <taxon>Eukaryota</taxon>
        <taxon>Sar</taxon>
        <taxon>Alveolata</taxon>
        <taxon>Colpodellida</taxon>
        <taxon>Chromeraceae</taxon>
        <taxon>Chromera</taxon>
    </lineage>
</organism>
<proteinExistence type="predicted"/>
<protein>
    <recommendedName>
        <fullName evidence="3">TatD related DNase</fullName>
    </recommendedName>
</protein>
<evidence type="ECO:0008006" key="3">
    <source>
        <dbReference type="Google" id="ProtNLM"/>
    </source>
</evidence>
<dbReference type="Pfam" id="PF01026">
    <property type="entry name" value="TatD_DNase"/>
    <property type="match status" value="1"/>
</dbReference>
<reference evidence="2" key="1">
    <citation type="submission" date="2014-11" db="EMBL/GenBank/DDBJ databases">
        <authorList>
            <person name="Otto D Thomas"/>
            <person name="Naeem Raeece"/>
        </authorList>
    </citation>
    <scope>NUCLEOTIDE SEQUENCE</scope>
</reference>
<feature type="region of interest" description="Disordered" evidence="1">
    <location>
        <begin position="1"/>
        <end position="65"/>
    </location>
</feature>
<feature type="compositionally biased region" description="Polar residues" evidence="1">
    <location>
        <begin position="257"/>
        <end position="266"/>
    </location>
</feature>
<dbReference type="PANTHER" id="PTHR47176">
    <property type="entry name" value="OSJNBA0020J04.13 PROTEIN"/>
    <property type="match status" value="1"/>
</dbReference>
<gene>
    <name evidence="2" type="ORF">Cvel_10900</name>
</gene>
<sequence length="437" mass="46335">MVPAAPQKPPPTKPGPSLPIPNDSKDQTGVSQGTIPGDAPPTPIHPPQKLTAPPLPADSAPGPARFPLQFREAAERVKEAADAGVSPLMLCAVSPLSDWSLVECLATERGRGEVVSNFGLHPWWIEPMLRTQQSHSPSASEGSSANDRLLSSLSSHLDLFLRRNLNAGVGECGLDKPHSKRTGTSLDFQTDVLRVHFRKAKEFKRPLTLHCVQAYGRLLDVLQEERKRGAERGSDMSHPCPPSSSASSFQHRESQQEETASSSGCKSASPKAFDVPVILHSFSGPVDLVPRFAEANCFFSVAPFLLRQGVSGGGGGGPSSSPQALKGNKGKGGSVSLSPGASLLRKIPSDRLLLESDCPDGLGRTHLTLGVEEENGGDRESGATLVREVCRRGGENTSALLPLWCETVAKALGVETVALAAQTTSNLRRVLACISRV</sequence>
<dbReference type="InterPro" id="IPR032466">
    <property type="entry name" value="Metal_Hydrolase"/>
</dbReference>
<name>A0A0G4I4E8_9ALVE</name>
<dbReference type="PANTHER" id="PTHR47176:SF1">
    <property type="entry name" value="OS04G0577500 PROTEIN"/>
    <property type="match status" value="1"/>
</dbReference>
<dbReference type="VEuPathDB" id="CryptoDB:Cvel_10900"/>
<dbReference type="Gene3D" id="3.20.20.140">
    <property type="entry name" value="Metal-dependent hydrolases"/>
    <property type="match status" value="1"/>
</dbReference>
<feature type="region of interest" description="Disordered" evidence="1">
    <location>
        <begin position="227"/>
        <end position="268"/>
    </location>
</feature>
<feature type="region of interest" description="Disordered" evidence="1">
    <location>
        <begin position="311"/>
        <end position="341"/>
    </location>
</feature>
<dbReference type="InterPro" id="IPR001130">
    <property type="entry name" value="TatD-like"/>
</dbReference>
<feature type="compositionally biased region" description="Pro residues" evidence="1">
    <location>
        <begin position="1"/>
        <end position="19"/>
    </location>
</feature>
<dbReference type="EMBL" id="CDMZ01005075">
    <property type="protein sequence ID" value="CEM51846.1"/>
    <property type="molecule type" value="Genomic_DNA"/>
</dbReference>
<accession>A0A0G4I4E8</accession>
<dbReference type="GO" id="GO:0016788">
    <property type="term" value="F:hydrolase activity, acting on ester bonds"/>
    <property type="evidence" value="ECO:0007669"/>
    <property type="project" value="InterPro"/>
</dbReference>
<evidence type="ECO:0000313" key="2">
    <source>
        <dbReference type="EMBL" id="CEM51846.1"/>
    </source>
</evidence>